<dbReference type="GO" id="GO:0016874">
    <property type="term" value="F:ligase activity"/>
    <property type="evidence" value="ECO:0007669"/>
    <property type="project" value="UniProtKB-KW"/>
</dbReference>
<keyword evidence="3 7" id="KW-0436">Ligase</keyword>
<feature type="domain" description="ATP-dependent DNA ligase family profile" evidence="6">
    <location>
        <begin position="108"/>
        <end position="231"/>
    </location>
</feature>
<dbReference type="NCBIfam" id="TIGR02779">
    <property type="entry name" value="NHEJ_ligase_lig"/>
    <property type="match status" value="1"/>
</dbReference>
<dbReference type="CDD" id="cd07906">
    <property type="entry name" value="Adenylation_DNA_ligase_LigD_LigC"/>
    <property type="match status" value="1"/>
</dbReference>
<dbReference type="Pfam" id="PF04679">
    <property type="entry name" value="DNA_ligase_A_C"/>
    <property type="match status" value="1"/>
</dbReference>
<protein>
    <recommendedName>
        <fullName evidence="2">DNA ligase (ATP)</fullName>
        <ecNumber evidence="2">6.5.1.1</ecNumber>
    </recommendedName>
</protein>
<evidence type="ECO:0000256" key="5">
    <source>
        <dbReference type="SAM" id="MobiDB-lite"/>
    </source>
</evidence>
<comment type="caution">
    <text evidence="7">The sequence shown here is derived from an EMBL/GenBank/DDBJ whole genome shotgun (WGS) entry which is preliminary data.</text>
</comment>
<dbReference type="PROSITE" id="PS50160">
    <property type="entry name" value="DNA_LIGASE_A3"/>
    <property type="match status" value="1"/>
</dbReference>
<evidence type="ECO:0000256" key="1">
    <source>
        <dbReference type="ARBA" id="ARBA00007572"/>
    </source>
</evidence>
<dbReference type="InterPro" id="IPR014146">
    <property type="entry name" value="LigD_ligase_dom"/>
</dbReference>
<dbReference type="EC" id="6.5.1.1" evidence="2"/>
<dbReference type="SUPFAM" id="SSF56091">
    <property type="entry name" value="DNA ligase/mRNA capping enzyme, catalytic domain"/>
    <property type="match status" value="1"/>
</dbReference>
<dbReference type="RefSeq" id="WP_271277812.1">
    <property type="nucleotide sequence ID" value="NZ_BAABFD010000010.1"/>
</dbReference>
<feature type="region of interest" description="Disordered" evidence="5">
    <location>
        <begin position="303"/>
        <end position="324"/>
    </location>
</feature>
<reference evidence="7 8" key="1">
    <citation type="submission" date="2022-11" db="EMBL/GenBank/DDBJ databases">
        <title>Nonomuraea corallina sp. nov., a new species of the genus Nonomuraea isolated from sea side sediment in Thai sea.</title>
        <authorList>
            <person name="Ngamcharungchit C."/>
            <person name="Matsumoto A."/>
            <person name="Suriyachadkun C."/>
            <person name="Panbangred W."/>
            <person name="Inahashi Y."/>
            <person name="Intra B."/>
        </authorList>
    </citation>
    <scope>NUCLEOTIDE SEQUENCE [LARGE SCALE GENOMIC DNA]</scope>
    <source>
        <strain evidence="7 8">DSM 43553</strain>
    </source>
</reference>
<keyword evidence="8" id="KW-1185">Reference proteome</keyword>
<dbReference type="SUPFAM" id="SSF50249">
    <property type="entry name" value="Nucleic acid-binding proteins"/>
    <property type="match status" value="1"/>
</dbReference>
<proteinExistence type="inferred from homology"/>
<dbReference type="Gene3D" id="3.30.1490.70">
    <property type="match status" value="1"/>
</dbReference>
<evidence type="ECO:0000256" key="4">
    <source>
        <dbReference type="ARBA" id="ARBA00034003"/>
    </source>
</evidence>
<feature type="compositionally biased region" description="Basic and acidic residues" evidence="5">
    <location>
        <begin position="310"/>
        <end position="324"/>
    </location>
</feature>
<dbReference type="PANTHER" id="PTHR45674">
    <property type="entry name" value="DNA LIGASE 1/3 FAMILY MEMBER"/>
    <property type="match status" value="1"/>
</dbReference>
<organism evidence="7 8">
    <name type="scientific">Nonomuraea ferruginea</name>
    <dbReference type="NCBI Taxonomy" id="46174"/>
    <lineage>
        <taxon>Bacteria</taxon>
        <taxon>Bacillati</taxon>
        <taxon>Actinomycetota</taxon>
        <taxon>Actinomycetes</taxon>
        <taxon>Streptosporangiales</taxon>
        <taxon>Streptosporangiaceae</taxon>
        <taxon>Nonomuraea</taxon>
    </lineage>
</organism>
<comment type="catalytic activity">
    <reaction evidence="4">
        <text>ATP + (deoxyribonucleotide)n-3'-hydroxyl + 5'-phospho-(deoxyribonucleotide)m = (deoxyribonucleotide)n+m + AMP + diphosphate.</text>
        <dbReference type="EC" id="6.5.1.1"/>
    </reaction>
</comment>
<evidence type="ECO:0000256" key="2">
    <source>
        <dbReference type="ARBA" id="ARBA00012727"/>
    </source>
</evidence>
<dbReference type="InterPro" id="IPR012310">
    <property type="entry name" value="DNA_ligase_ATP-dep_cent"/>
</dbReference>
<gene>
    <name evidence="7" type="primary">ligD</name>
    <name evidence="7" type="ORF">OUY24_23345</name>
</gene>
<evidence type="ECO:0000313" key="7">
    <source>
        <dbReference type="EMBL" id="MDA0643574.1"/>
    </source>
</evidence>
<dbReference type="InterPro" id="IPR012309">
    <property type="entry name" value="DNA_ligase_ATP-dep_C"/>
</dbReference>
<evidence type="ECO:0000313" key="8">
    <source>
        <dbReference type="Proteomes" id="UP001212498"/>
    </source>
</evidence>
<dbReference type="Gene3D" id="3.30.470.30">
    <property type="entry name" value="DNA ligase/mRNA capping enzyme"/>
    <property type="match status" value="1"/>
</dbReference>
<dbReference type="CDD" id="cd07971">
    <property type="entry name" value="OBF_DNA_ligase_LigD"/>
    <property type="match status" value="1"/>
</dbReference>
<accession>A0ABT4T2D1</accession>
<dbReference type="InterPro" id="IPR012340">
    <property type="entry name" value="NA-bd_OB-fold"/>
</dbReference>
<dbReference type="InterPro" id="IPR016059">
    <property type="entry name" value="DNA_ligase_ATP-dep_CS"/>
</dbReference>
<comment type="similarity">
    <text evidence="1">Belongs to the ATP-dependent DNA ligase family.</text>
</comment>
<name>A0ABT4T2D1_9ACTN</name>
<dbReference type="Pfam" id="PF01068">
    <property type="entry name" value="DNA_ligase_A_M"/>
    <property type="match status" value="1"/>
</dbReference>
<dbReference type="InterPro" id="IPR050191">
    <property type="entry name" value="ATP-dep_DNA_ligase"/>
</dbReference>
<dbReference type="Gene3D" id="2.40.50.140">
    <property type="entry name" value="Nucleic acid-binding proteins"/>
    <property type="match status" value="1"/>
</dbReference>
<dbReference type="PROSITE" id="PS00333">
    <property type="entry name" value="DNA_LIGASE_A2"/>
    <property type="match status" value="1"/>
</dbReference>
<evidence type="ECO:0000259" key="6">
    <source>
        <dbReference type="PROSITE" id="PS50160"/>
    </source>
</evidence>
<evidence type="ECO:0000256" key="3">
    <source>
        <dbReference type="ARBA" id="ARBA00022598"/>
    </source>
</evidence>
<dbReference type="PANTHER" id="PTHR45674:SF4">
    <property type="entry name" value="DNA LIGASE 1"/>
    <property type="match status" value="1"/>
</dbReference>
<dbReference type="EMBL" id="JAPNUD010000070">
    <property type="protein sequence ID" value="MDA0643574.1"/>
    <property type="molecule type" value="Genomic_DNA"/>
</dbReference>
<dbReference type="Proteomes" id="UP001212498">
    <property type="component" value="Unassembled WGS sequence"/>
</dbReference>
<sequence>MGDLPEYSPMLARLGRLPPSAEDRLFGYEMKWDGARTVGYVDGAALRLFSRNGLDVTAAYPELGPLPTAVRGRAVLDGEIVALDHRGVPSFTALQPRIHQRDPSRVAALARSTPVSYLIFDVLHVDDFSTIDLPYAERRELLSTTVAAGERWSVPPHSVGDGAAAFRRSRERLLEGVVAKRLASTYEPGRRSRHWVKVKNFRTQEVIVGGWRPGEGRRADMIGSLLLGVYDDSGRLIYVGNVGTGFTDAMLRDLAARLAPYERPDSPFDEELPRPHERDARWVAPVLVGEVQYTEWTADGRLRHPSWRGLRPDKRPDQVRKEED</sequence>